<dbReference type="AlphaFoldDB" id="A0AAP0EB41"/>
<dbReference type="EMBL" id="JBBNAE010000011">
    <property type="protein sequence ID" value="KAK9085868.1"/>
    <property type="molecule type" value="Genomic_DNA"/>
</dbReference>
<protein>
    <submittedName>
        <fullName evidence="2">Uncharacterized protein</fullName>
    </submittedName>
</protein>
<keyword evidence="3" id="KW-1185">Reference proteome</keyword>
<reference evidence="2 3" key="1">
    <citation type="submission" date="2024-01" db="EMBL/GenBank/DDBJ databases">
        <title>Genome assemblies of Stephania.</title>
        <authorList>
            <person name="Yang L."/>
        </authorList>
    </citation>
    <scope>NUCLEOTIDE SEQUENCE [LARGE SCALE GENOMIC DNA]</scope>
    <source>
        <strain evidence="2">QJT</strain>
        <tissue evidence="2">Leaf</tissue>
    </source>
</reference>
<gene>
    <name evidence="2" type="ORF">Sjap_026279</name>
</gene>
<name>A0AAP0EB41_9MAGN</name>
<organism evidence="2 3">
    <name type="scientific">Stephania japonica</name>
    <dbReference type="NCBI Taxonomy" id="461633"/>
    <lineage>
        <taxon>Eukaryota</taxon>
        <taxon>Viridiplantae</taxon>
        <taxon>Streptophyta</taxon>
        <taxon>Embryophyta</taxon>
        <taxon>Tracheophyta</taxon>
        <taxon>Spermatophyta</taxon>
        <taxon>Magnoliopsida</taxon>
        <taxon>Ranunculales</taxon>
        <taxon>Menispermaceae</taxon>
        <taxon>Menispermoideae</taxon>
        <taxon>Cissampelideae</taxon>
        <taxon>Stephania</taxon>
    </lineage>
</organism>
<sequence>MGRGGIFAVEKIFPGHNWGEISERYGGMIDADMQGWVEVARKGKQEMGTQNGRGQDVIGKIWNANQPSVNVVEPITIIQTSNENHFNPKPKWEPTFFIFRASWNCPWKAIEDRFSKALHRCATLKPPNEEENPTGDDSEESDIEIETEEPQLMEENELEDEGVLETQLPVIPLVMQERLRARIEVEYRP</sequence>
<comment type="caution">
    <text evidence="2">The sequence shown here is derived from an EMBL/GenBank/DDBJ whole genome shotgun (WGS) entry which is preliminary data.</text>
</comment>
<feature type="compositionally biased region" description="Acidic residues" evidence="1">
    <location>
        <begin position="129"/>
        <end position="163"/>
    </location>
</feature>
<evidence type="ECO:0000256" key="1">
    <source>
        <dbReference type="SAM" id="MobiDB-lite"/>
    </source>
</evidence>
<evidence type="ECO:0000313" key="2">
    <source>
        <dbReference type="EMBL" id="KAK9085868.1"/>
    </source>
</evidence>
<proteinExistence type="predicted"/>
<feature type="region of interest" description="Disordered" evidence="1">
    <location>
        <begin position="125"/>
        <end position="164"/>
    </location>
</feature>
<evidence type="ECO:0000313" key="3">
    <source>
        <dbReference type="Proteomes" id="UP001417504"/>
    </source>
</evidence>
<dbReference type="Proteomes" id="UP001417504">
    <property type="component" value="Unassembled WGS sequence"/>
</dbReference>
<accession>A0AAP0EB41</accession>